<dbReference type="GO" id="GO:0046306">
    <property type="term" value="P:alkanesulfonate catabolic process"/>
    <property type="evidence" value="ECO:0007669"/>
    <property type="project" value="InterPro"/>
</dbReference>
<comment type="caution">
    <text evidence="6">The sequence shown here is derived from an EMBL/GenBank/DDBJ whole genome shotgun (WGS) entry which is preliminary data.</text>
</comment>
<dbReference type="GO" id="GO:0008752">
    <property type="term" value="F:FMN reductase [NAD(P)H] activity"/>
    <property type="evidence" value="ECO:0007669"/>
    <property type="project" value="InterPro"/>
</dbReference>
<dbReference type="InterPro" id="IPR020048">
    <property type="entry name" value="NADPH-dep_FMN_reduc_SsuE"/>
</dbReference>
<dbReference type="OrthoDB" id="1643408at2"/>
<dbReference type="PANTHER" id="PTHR43408:SF1">
    <property type="entry name" value="FMN REDUCTASE (NADPH)"/>
    <property type="match status" value="1"/>
</dbReference>
<proteinExistence type="inferred from homology"/>
<keyword evidence="3" id="KW-0288">FMN</keyword>
<evidence type="ECO:0000256" key="1">
    <source>
        <dbReference type="ARBA" id="ARBA00005990"/>
    </source>
</evidence>
<reference evidence="6 7" key="1">
    <citation type="submission" date="2018-02" db="EMBL/GenBank/DDBJ databases">
        <title>novel marine gammaproteobacteria from coastal saline agro ecosystem.</title>
        <authorList>
            <person name="Krishnan R."/>
            <person name="Ramesh Kumar N."/>
        </authorList>
    </citation>
    <scope>NUCLEOTIDE SEQUENCE [LARGE SCALE GENOMIC DNA]</scope>
    <source>
        <strain evidence="6 7">228</strain>
    </source>
</reference>
<gene>
    <name evidence="6" type="primary">ssuE</name>
    <name evidence="6" type="ORF">C4K68_05695</name>
</gene>
<accession>A0A2S5KV02</accession>
<dbReference type="InterPro" id="IPR005025">
    <property type="entry name" value="FMN_Rdtase-like_dom"/>
</dbReference>
<evidence type="ECO:0000259" key="5">
    <source>
        <dbReference type="Pfam" id="PF03358"/>
    </source>
</evidence>
<dbReference type="Pfam" id="PF03358">
    <property type="entry name" value="FMN_red"/>
    <property type="match status" value="1"/>
</dbReference>
<dbReference type="InterPro" id="IPR029039">
    <property type="entry name" value="Flavoprotein-like_sf"/>
</dbReference>
<dbReference type="NCBIfam" id="TIGR03567">
    <property type="entry name" value="FMN_reduc_SsuE"/>
    <property type="match status" value="1"/>
</dbReference>
<dbReference type="PANTHER" id="PTHR43408">
    <property type="entry name" value="FMN REDUCTASE (NADPH)"/>
    <property type="match status" value="1"/>
</dbReference>
<evidence type="ECO:0000256" key="2">
    <source>
        <dbReference type="ARBA" id="ARBA00022630"/>
    </source>
</evidence>
<dbReference type="InterPro" id="IPR051814">
    <property type="entry name" value="NAD(P)H-dep_FMN_reductase"/>
</dbReference>
<comment type="similarity">
    <text evidence="1">Belongs to the SsuE family.</text>
</comment>
<evidence type="ECO:0000256" key="4">
    <source>
        <dbReference type="ARBA" id="ARBA00023002"/>
    </source>
</evidence>
<dbReference type="SUPFAM" id="SSF52218">
    <property type="entry name" value="Flavoproteins"/>
    <property type="match status" value="1"/>
</dbReference>
<feature type="domain" description="NADPH-dependent FMN reductase-like" evidence="5">
    <location>
        <begin position="1"/>
        <end position="140"/>
    </location>
</feature>
<evidence type="ECO:0000313" key="6">
    <source>
        <dbReference type="EMBL" id="PPC78329.1"/>
    </source>
</evidence>
<dbReference type="AlphaFoldDB" id="A0A2S5KV02"/>
<sequence>MNVITVLGSPLPDSTTAALATLAETGLRTAGIHTERFTVQDFDAQALLFGHFDHYSVREFQQRLRDADGVIVATPVYQASFSGLLKLMLDLIPQQALADKWVLPLVSGGSAAHQLVLDYALKTVLAALGARQQLAGVYATTAQLQLLQDDPQQVRAHITDPALRERLQLALDEFHLALLRQQPHRQAQARRTRSAAFPLHNTPNGHFSPAAISR</sequence>
<keyword evidence="2" id="KW-0285">Flavoprotein</keyword>
<dbReference type="Gene3D" id="3.40.50.360">
    <property type="match status" value="1"/>
</dbReference>
<evidence type="ECO:0000313" key="7">
    <source>
        <dbReference type="Proteomes" id="UP000238196"/>
    </source>
</evidence>
<keyword evidence="4" id="KW-0560">Oxidoreductase</keyword>
<protein>
    <submittedName>
        <fullName evidence="6">FMN reductase (NADPH)</fullName>
    </submittedName>
</protein>
<evidence type="ECO:0000256" key="3">
    <source>
        <dbReference type="ARBA" id="ARBA00022643"/>
    </source>
</evidence>
<dbReference type="Proteomes" id="UP000238196">
    <property type="component" value="Unassembled WGS sequence"/>
</dbReference>
<dbReference type="EMBL" id="PRLP01000016">
    <property type="protein sequence ID" value="PPC78329.1"/>
    <property type="molecule type" value="Genomic_DNA"/>
</dbReference>
<organism evidence="6 7">
    <name type="scientific">Proteobacteria bacterium 228</name>
    <dbReference type="NCBI Taxonomy" id="2083153"/>
    <lineage>
        <taxon>Bacteria</taxon>
        <taxon>Pseudomonadati</taxon>
        <taxon>Pseudomonadota</taxon>
    </lineage>
</organism>
<name>A0A2S5KV02_9PROT</name>